<keyword evidence="1" id="KW-0472">Membrane</keyword>
<protein>
    <recommendedName>
        <fullName evidence="4">Prepilin-type N-terminal cleavage/methylation domain-containing protein</fullName>
    </recommendedName>
</protein>
<keyword evidence="1" id="KW-1133">Transmembrane helix</keyword>
<evidence type="ECO:0000313" key="3">
    <source>
        <dbReference type="Proteomes" id="UP001237823"/>
    </source>
</evidence>
<feature type="transmembrane region" description="Helical" evidence="1">
    <location>
        <begin position="21"/>
        <end position="44"/>
    </location>
</feature>
<accession>A0ABT7T6K2</accession>
<sequence>MMLARALRRAHRDDRGVSMAELLVAASVTVIILATLAGFFVAAIKGSASNAGADTNIRQATNAINAMSRYLRAATTRDVPSSLVPDSAIVKATPTDLTFYAYINLIEDPDIAKRTAERPVLARYFVDPTSRQLVQQLSACGADANGYYSCPSVTSTTRLGGPIASPTSDDVPLFTYQGAGGKKDQLAIGDDGQLSATQRTAVRFVTVNLELGSATAGAGSNAHLQNMVGLLNLGRAGATP</sequence>
<keyword evidence="3" id="KW-1185">Reference proteome</keyword>
<organism evidence="2 3">
    <name type="scientific">Curtobacterium citri</name>
    <dbReference type="NCBI Taxonomy" id="3055139"/>
    <lineage>
        <taxon>Bacteria</taxon>
        <taxon>Bacillati</taxon>
        <taxon>Actinomycetota</taxon>
        <taxon>Actinomycetes</taxon>
        <taxon>Micrococcales</taxon>
        <taxon>Microbacteriaceae</taxon>
        <taxon>Curtobacterium</taxon>
    </lineage>
</organism>
<evidence type="ECO:0000256" key="1">
    <source>
        <dbReference type="SAM" id="Phobius"/>
    </source>
</evidence>
<dbReference type="EMBL" id="JAUCML010000003">
    <property type="protein sequence ID" value="MDM7884567.1"/>
    <property type="molecule type" value="Genomic_DNA"/>
</dbReference>
<name>A0ABT7T6K2_9MICO</name>
<proteinExistence type="predicted"/>
<evidence type="ECO:0000313" key="2">
    <source>
        <dbReference type="EMBL" id="MDM7884567.1"/>
    </source>
</evidence>
<gene>
    <name evidence="2" type="ORF">QUG92_05560</name>
</gene>
<evidence type="ECO:0008006" key="4">
    <source>
        <dbReference type="Google" id="ProtNLM"/>
    </source>
</evidence>
<dbReference type="RefSeq" id="WP_289457996.1">
    <property type="nucleotide sequence ID" value="NZ_JAUCML010000003.1"/>
</dbReference>
<dbReference type="Proteomes" id="UP001237823">
    <property type="component" value="Unassembled WGS sequence"/>
</dbReference>
<reference evidence="2 3" key="1">
    <citation type="submission" date="2023-06" db="EMBL/GenBank/DDBJ databases">
        <authorList>
            <person name="Feng G."/>
            <person name="Li J."/>
            <person name="Zhu H."/>
        </authorList>
    </citation>
    <scope>NUCLEOTIDE SEQUENCE [LARGE SCALE GENOMIC DNA]</scope>
    <source>
        <strain evidence="2 3">RHCKG23</strain>
    </source>
</reference>
<comment type="caution">
    <text evidence="2">The sequence shown here is derived from an EMBL/GenBank/DDBJ whole genome shotgun (WGS) entry which is preliminary data.</text>
</comment>
<keyword evidence="1" id="KW-0812">Transmembrane</keyword>